<name>A0AA38CSJ2_TAXCH</name>
<gene>
    <name evidence="1" type="ORF">KI387_013731</name>
</gene>
<organism evidence="1 2">
    <name type="scientific">Taxus chinensis</name>
    <name type="common">Chinese yew</name>
    <name type="synonym">Taxus wallichiana var. chinensis</name>
    <dbReference type="NCBI Taxonomy" id="29808"/>
    <lineage>
        <taxon>Eukaryota</taxon>
        <taxon>Viridiplantae</taxon>
        <taxon>Streptophyta</taxon>
        <taxon>Embryophyta</taxon>
        <taxon>Tracheophyta</taxon>
        <taxon>Spermatophyta</taxon>
        <taxon>Pinopsida</taxon>
        <taxon>Pinidae</taxon>
        <taxon>Conifers II</taxon>
        <taxon>Cupressales</taxon>
        <taxon>Taxaceae</taxon>
        <taxon>Taxus</taxon>
    </lineage>
</organism>
<dbReference type="EMBL" id="JAHRHJ020000009">
    <property type="protein sequence ID" value="KAH9302148.1"/>
    <property type="molecule type" value="Genomic_DNA"/>
</dbReference>
<reference evidence="1 2" key="1">
    <citation type="journal article" date="2021" name="Nat. Plants">
        <title>The Taxus genome provides insights into paclitaxel biosynthesis.</title>
        <authorList>
            <person name="Xiong X."/>
            <person name="Gou J."/>
            <person name="Liao Q."/>
            <person name="Li Y."/>
            <person name="Zhou Q."/>
            <person name="Bi G."/>
            <person name="Li C."/>
            <person name="Du R."/>
            <person name="Wang X."/>
            <person name="Sun T."/>
            <person name="Guo L."/>
            <person name="Liang H."/>
            <person name="Lu P."/>
            <person name="Wu Y."/>
            <person name="Zhang Z."/>
            <person name="Ro D.K."/>
            <person name="Shang Y."/>
            <person name="Huang S."/>
            <person name="Yan J."/>
        </authorList>
    </citation>
    <scope>NUCLEOTIDE SEQUENCE [LARGE SCALE GENOMIC DNA]</scope>
    <source>
        <strain evidence="1">Ta-2019</strain>
    </source>
</reference>
<evidence type="ECO:0000313" key="2">
    <source>
        <dbReference type="Proteomes" id="UP000824469"/>
    </source>
</evidence>
<sequence length="268" mass="30318">ARKEAIKAETSLGYKFCATQILNPFGCTPSGFPKKSPKKPSSRFKKSKSCLDCASKPFRKSFKPRRKFFRRKKFFPKARQNQIECYICKGNHYSRDCPQKGKKASAKAKVSFALEHSVNEDEYILVSDTKSYESDIEFSNLTIAANQALSSSSEEEFSDSDPGYESLPSFHCSMIRSSYEHPYIAPSSIVLKKKLDSLKKELFECPPHMVSCHYSLQLQIHELTGQLNAKILQENAEDNQLAARRAITTPTTSFAPYHFSLPSERGRG</sequence>
<feature type="non-terminal residue" evidence="1">
    <location>
        <position position="268"/>
    </location>
</feature>
<evidence type="ECO:0000313" key="1">
    <source>
        <dbReference type="EMBL" id="KAH9302148.1"/>
    </source>
</evidence>
<dbReference type="AlphaFoldDB" id="A0AA38CSJ2"/>
<proteinExistence type="predicted"/>
<accession>A0AA38CSJ2</accession>
<keyword evidence="2" id="KW-1185">Reference proteome</keyword>
<dbReference type="Proteomes" id="UP000824469">
    <property type="component" value="Unassembled WGS sequence"/>
</dbReference>
<protein>
    <submittedName>
        <fullName evidence="1">Uncharacterized protein</fullName>
    </submittedName>
</protein>
<feature type="non-terminal residue" evidence="1">
    <location>
        <position position="1"/>
    </location>
</feature>
<comment type="caution">
    <text evidence="1">The sequence shown here is derived from an EMBL/GenBank/DDBJ whole genome shotgun (WGS) entry which is preliminary data.</text>
</comment>